<feature type="transmembrane region" description="Helical" evidence="9">
    <location>
        <begin position="651"/>
        <end position="670"/>
    </location>
</feature>
<feature type="transmembrane region" description="Helical" evidence="9">
    <location>
        <begin position="722"/>
        <end position="743"/>
    </location>
</feature>
<gene>
    <name evidence="12" type="ORF">JYZ213_LOCUS11402</name>
</gene>
<evidence type="ECO:0000256" key="7">
    <source>
        <dbReference type="ARBA" id="ARBA00023136"/>
    </source>
</evidence>
<keyword evidence="3" id="KW-0479">Metal-binding</keyword>
<dbReference type="GO" id="GO:0043161">
    <property type="term" value="P:proteasome-mediated ubiquitin-dependent protein catabolic process"/>
    <property type="evidence" value="ECO:0007669"/>
    <property type="project" value="TreeGrafter"/>
</dbReference>
<evidence type="ECO:0000256" key="10">
    <source>
        <dbReference type="SAM" id="SignalP"/>
    </source>
</evidence>
<dbReference type="InterPro" id="IPR025754">
    <property type="entry name" value="TRC8_N_dom"/>
</dbReference>
<feature type="transmembrane region" description="Helical" evidence="9">
    <location>
        <begin position="350"/>
        <end position="377"/>
    </location>
</feature>
<evidence type="ECO:0000313" key="12">
    <source>
        <dbReference type="EMBL" id="CAF0917077.1"/>
    </source>
</evidence>
<evidence type="ECO:0000259" key="11">
    <source>
        <dbReference type="PROSITE" id="PS50089"/>
    </source>
</evidence>
<keyword evidence="6 9" id="KW-1133">Transmembrane helix</keyword>
<comment type="caution">
    <text evidence="12">The sequence shown here is derived from an EMBL/GenBank/DDBJ whole genome shotgun (WGS) entry which is preliminary data.</text>
</comment>
<dbReference type="InterPro" id="IPR050731">
    <property type="entry name" value="HRD1_E3_ubiq-ligases"/>
</dbReference>
<keyword evidence="2 9" id="KW-0812">Transmembrane</keyword>
<keyword evidence="4 8" id="KW-0863">Zinc-finger</keyword>
<dbReference type="InterPro" id="IPR013083">
    <property type="entry name" value="Znf_RING/FYVE/PHD"/>
</dbReference>
<feature type="transmembrane region" description="Helical" evidence="9">
    <location>
        <begin position="749"/>
        <end position="776"/>
    </location>
</feature>
<dbReference type="Pfam" id="PF13705">
    <property type="entry name" value="TRC8_N"/>
    <property type="match status" value="2"/>
</dbReference>
<dbReference type="SMART" id="SM00184">
    <property type="entry name" value="RING"/>
    <property type="match status" value="1"/>
</dbReference>
<keyword evidence="5" id="KW-0862">Zinc</keyword>
<evidence type="ECO:0000256" key="9">
    <source>
        <dbReference type="SAM" id="Phobius"/>
    </source>
</evidence>
<sequence>MNLLERSCLSIFLCLYILNKTCSQFEWISYDKIDEVMDRINSVNSANCFQKQPSELVLPEEAVYQKPSIEMLKKDIIMRNRTQLLHVRNIAHRNALLYSYLFQRLFDFEEPGLTYILLHNAADITGGRGMINGSGIFFDQDKYYPHWYKNYFNKTLPLFGPYAWRADDFYDAFNWKHEWTNHTIQEEDIGAGRNHHYTSRYNRANEWYSKWLPDQTRNDQGRGKPVHSVQLLLAERMYKLRDESQNFEFYGPPHPEDPQGPTLWTRPYFDCGRSNKWNTFFEHFQRFLPRQTLIYIQYCLLRIPFLLLYDYLFTEQFSYLFDYFLEYSSKIIDQENQILFKPISYILHSYFFQLLIDINLNFSIPILGLILLIVLLLCSDRRLVIFYSYTLSLLVIYLYYQINRFMDIQINTFVLQFILSAIYIQMLNIRSPVYTYPIQKRLCHIAPILYLVTRYIFPLTYSIYILNIYYLCWILIHLSEALIFQRDMIIHLIHIRILNQLINLYNNFGIQTLFNTLQHRIHVVTLMKIFWLTKIIIIPLGFRAVYTHPFIINTTTIDTTNETILNYNTTLTKTIYFTTLFYGTETIFTIISLACLVSHGMKILAHRLFRFLNLWNEDVEQIGIIIGMMFFLLLFQSNLTRLDLHRRHIPLLKAFSLLIVALCHFLHTILEPQLLKVAMQTMTTRMAFDETNENQEEIEDNENKSSSSYFSRKILRSFHHQHVYTCLSLLFLIILYATFLWRITTFSTWLLAITAFSLELIVRLIASLAQYTLYVLDAHNRLSNVDSFDEYIFRVKAITSCFEFILGVFLLFNGFYILCFEARGALRAFMLAIHAHLNIIKNVRRGWQILRNRKSAWNNVTQLPLATEEQIENYNDICSICHNVLTTGNTCITPCSHLFHQKCLQKVFYATQNCALCSRPIVLEKKDRKE</sequence>
<evidence type="ECO:0000256" key="5">
    <source>
        <dbReference type="ARBA" id="ARBA00022833"/>
    </source>
</evidence>
<accession>A0A814ATD4</accession>
<dbReference type="Pfam" id="PF13639">
    <property type="entry name" value="zf-RING_2"/>
    <property type="match status" value="1"/>
</dbReference>
<proteinExistence type="predicted"/>
<dbReference type="PANTHER" id="PTHR22763">
    <property type="entry name" value="RING ZINC FINGER PROTEIN"/>
    <property type="match status" value="1"/>
</dbReference>
<feature type="transmembrane region" description="Helical" evidence="9">
    <location>
        <begin position="797"/>
        <end position="818"/>
    </location>
</feature>
<evidence type="ECO:0000256" key="8">
    <source>
        <dbReference type="PROSITE-ProRule" id="PRU00175"/>
    </source>
</evidence>
<organism evidence="12 13">
    <name type="scientific">Adineta steineri</name>
    <dbReference type="NCBI Taxonomy" id="433720"/>
    <lineage>
        <taxon>Eukaryota</taxon>
        <taxon>Metazoa</taxon>
        <taxon>Spiralia</taxon>
        <taxon>Gnathifera</taxon>
        <taxon>Rotifera</taxon>
        <taxon>Eurotatoria</taxon>
        <taxon>Bdelloidea</taxon>
        <taxon>Adinetida</taxon>
        <taxon>Adinetidae</taxon>
        <taxon>Adineta</taxon>
    </lineage>
</organism>
<dbReference type="GO" id="GO:0008270">
    <property type="term" value="F:zinc ion binding"/>
    <property type="evidence" value="ECO:0007669"/>
    <property type="project" value="UniProtKB-KW"/>
</dbReference>
<dbReference type="GO" id="GO:0061630">
    <property type="term" value="F:ubiquitin protein ligase activity"/>
    <property type="evidence" value="ECO:0007669"/>
    <property type="project" value="TreeGrafter"/>
</dbReference>
<feature type="transmembrane region" description="Helical" evidence="9">
    <location>
        <begin position="463"/>
        <end position="484"/>
    </location>
</feature>
<dbReference type="AlphaFoldDB" id="A0A814ATD4"/>
<dbReference type="PROSITE" id="PS50089">
    <property type="entry name" value="ZF_RING_2"/>
    <property type="match status" value="1"/>
</dbReference>
<dbReference type="GO" id="GO:0036503">
    <property type="term" value="P:ERAD pathway"/>
    <property type="evidence" value="ECO:0007669"/>
    <property type="project" value="TreeGrafter"/>
</dbReference>
<evidence type="ECO:0000256" key="2">
    <source>
        <dbReference type="ARBA" id="ARBA00022692"/>
    </source>
</evidence>
<comment type="subcellular location">
    <subcellularLocation>
        <location evidence="1">Membrane</location>
        <topology evidence="1">Multi-pass membrane protein</topology>
    </subcellularLocation>
</comment>
<feature type="chain" id="PRO_5032552367" description="RING-type domain-containing protein" evidence="10">
    <location>
        <begin position="24"/>
        <end position="930"/>
    </location>
</feature>
<evidence type="ECO:0000256" key="4">
    <source>
        <dbReference type="ARBA" id="ARBA00022771"/>
    </source>
</evidence>
<feature type="signal peptide" evidence="10">
    <location>
        <begin position="1"/>
        <end position="23"/>
    </location>
</feature>
<feature type="transmembrane region" description="Helical" evidence="9">
    <location>
        <begin position="575"/>
        <end position="598"/>
    </location>
</feature>
<dbReference type="InterPro" id="IPR001841">
    <property type="entry name" value="Znf_RING"/>
</dbReference>
<dbReference type="Gene3D" id="3.30.40.10">
    <property type="entry name" value="Zinc/RING finger domain, C3HC4 (zinc finger)"/>
    <property type="match status" value="1"/>
</dbReference>
<name>A0A814ATD4_9BILA</name>
<dbReference type="PANTHER" id="PTHR22763:SF163">
    <property type="entry name" value="E3 UBIQUITIN-PROTEIN LIGASE RNF139"/>
    <property type="match status" value="1"/>
</dbReference>
<dbReference type="Proteomes" id="UP000663845">
    <property type="component" value="Unassembled WGS sequence"/>
</dbReference>
<evidence type="ECO:0000313" key="13">
    <source>
        <dbReference type="Proteomes" id="UP000663845"/>
    </source>
</evidence>
<feature type="transmembrane region" description="Helical" evidence="9">
    <location>
        <begin position="408"/>
        <end position="429"/>
    </location>
</feature>
<feature type="transmembrane region" description="Helical" evidence="9">
    <location>
        <begin position="384"/>
        <end position="402"/>
    </location>
</feature>
<protein>
    <recommendedName>
        <fullName evidence="11">RING-type domain-containing protein</fullName>
    </recommendedName>
</protein>
<dbReference type="EMBL" id="CAJNOG010000085">
    <property type="protein sequence ID" value="CAF0917077.1"/>
    <property type="molecule type" value="Genomic_DNA"/>
</dbReference>
<feature type="transmembrane region" description="Helical" evidence="9">
    <location>
        <begin position="529"/>
        <end position="546"/>
    </location>
</feature>
<feature type="transmembrane region" description="Helical" evidence="9">
    <location>
        <begin position="619"/>
        <end position="639"/>
    </location>
</feature>
<evidence type="ECO:0000256" key="3">
    <source>
        <dbReference type="ARBA" id="ARBA00022723"/>
    </source>
</evidence>
<dbReference type="GO" id="GO:0036513">
    <property type="term" value="C:Derlin-1 retrotranslocation complex"/>
    <property type="evidence" value="ECO:0007669"/>
    <property type="project" value="TreeGrafter"/>
</dbReference>
<reference evidence="12" key="1">
    <citation type="submission" date="2021-02" db="EMBL/GenBank/DDBJ databases">
        <authorList>
            <person name="Nowell W R."/>
        </authorList>
    </citation>
    <scope>NUCLEOTIDE SEQUENCE</scope>
</reference>
<keyword evidence="10" id="KW-0732">Signal</keyword>
<evidence type="ECO:0000256" key="1">
    <source>
        <dbReference type="ARBA" id="ARBA00004141"/>
    </source>
</evidence>
<feature type="domain" description="RING-type" evidence="11">
    <location>
        <begin position="878"/>
        <end position="918"/>
    </location>
</feature>
<keyword evidence="7 9" id="KW-0472">Membrane</keyword>
<dbReference type="SUPFAM" id="SSF57850">
    <property type="entry name" value="RING/U-box"/>
    <property type="match status" value="1"/>
</dbReference>
<evidence type="ECO:0000256" key="6">
    <source>
        <dbReference type="ARBA" id="ARBA00022989"/>
    </source>
</evidence>